<organism evidence="2 3">
    <name type="scientific">Thiomonas arsenitoxydans (strain DSM 22701 / CIP 110005 / 3As)</name>
    <dbReference type="NCBI Taxonomy" id="426114"/>
    <lineage>
        <taxon>Bacteria</taxon>
        <taxon>Pseudomonadati</taxon>
        <taxon>Pseudomonadota</taxon>
        <taxon>Betaproteobacteria</taxon>
        <taxon>Burkholderiales</taxon>
        <taxon>Thiomonas</taxon>
    </lineage>
</organism>
<name>A0A8I1MX06_THIA3</name>
<feature type="compositionally biased region" description="Pro residues" evidence="1">
    <location>
        <begin position="191"/>
        <end position="206"/>
    </location>
</feature>
<proteinExistence type="predicted"/>
<dbReference type="Proteomes" id="UP000664800">
    <property type="component" value="Unassembled WGS sequence"/>
</dbReference>
<dbReference type="EMBL" id="JAFKMR010000018">
    <property type="protein sequence ID" value="MBN8744520.1"/>
    <property type="molecule type" value="Genomic_DNA"/>
</dbReference>
<evidence type="ECO:0000313" key="3">
    <source>
        <dbReference type="Proteomes" id="UP000664800"/>
    </source>
</evidence>
<protein>
    <submittedName>
        <fullName evidence="2">Uncharacterized protein</fullName>
    </submittedName>
</protein>
<feature type="region of interest" description="Disordered" evidence="1">
    <location>
        <begin position="151"/>
        <end position="206"/>
    </location>
</feature>
<sequence length="371" mass="41094">MHLSIGFEFLSIESARLSMRFEFLSDRFEFLSVRSSLLSIQTAPVSCRLSIYLCKPLSVRQSMDAQDFEDLTESIRQRADATLTRRLQDPQRLSPGSLVRVLFPVIEKHLAAGLTLEDIAAALRDDGFAIKRTHLVRHLGIIHAENGLSPLQRGVKSAPQPQGAKKDAGVAHPAVHASPPPPAPAVKQAPAPAPASPSAPPSPVPFPDIPRGELTHTERAEIAKKWIDAQFGGRHPTQVKPDELSPEAQVWLEKLWDKSAPVDPKTGQPYAFKRLTGDGRPTYDEPWWPPEAVPMENSEKGYLPVHDAQARDRIKKYGLTLRADGNNVVVFDKNGKYQVGGIRHDDTACLARSLRDIDYSIQEQIRNGIPY</sequence>
<comment type="caution">
    <text evidence="2">The sequence shown here is derived from an EMBL/GenBank/DDBJ whole genome shotgun (WGS) entry which is preliminary data.</text>
</comment>
<evidence type="ECO:0000256" key="1">
    <source>
        <dbReference type="SAM" id="MobiDB-lite"/>
    </source>
</evidence>
<accession>A0A8I1MX06</accession>
<evidence type="ECO:0000313" key="2">
    <source>
        <dbReference type="EMBL" id="MBN8744520.1"/>
    </source>
</evidence>
<reference evidence="2" key="1">
    <citation type="submission" date="2021-02" db="EMBL/GenBank/DDBJ databases">
        <title>Thiocyanate and organic carbon inputs drive convergent selection for specific autotrophic Afipia and Thiobacillus strains within complex microbiomes.</title>
        <authorList>
            <person name="Huddy R.J."/>
            <person name="Sachdeva R."/>
            <person name="Kadzinga F."/>
            <person name="Kantor R.S."/>
            <person name="Harrison S.T.L."/>
            <person name="Banfield J.F."/>
        </authorList>
    </citation>
    <scope>NUCLEOTIDE SEQUENCE</scope>
    <source>
        <strain evidence="2">SCN18_13_7_16_R3_B_64_19</strain>
    </source>
</reference>
<dbReference type="RefSeq" id="WP_276730438.1">
    <property type="nucleotide sequence ID" value="NZ_JAFKMR010000018.1"/>
</dbReference>
<dbReference type="AlphaFoldDB" id="A0A8I1MX06"/>
<gene>
    <name evidence="2" type="ORF">J0I24_09455</name>
</gene>